<evidence type="ECO:0000256" key="3">
    <source>
        <dbReference type="ARBA" id="ARBA00004370"/>
    </source>
</evidence>
<proteinExistence type="inferred from homology"/>
<dbReference type="SUPFAM" id="SSF53474">
    <property type="entry name" value="alpha/beta-Hydrolases"/>
    <property type="match status" value="1"/>
</dbReference>
<dbReference type="AlphaFoldDB" id="A0A8H4UR99"/>
<reference evidence="10" key="2">
    <citation type="submission" date="2020-05" db="EMBL/GenBank/DDBJ databases">
        <authorList>
            <person name="Kim H.-S."/>
            <person name="Proctor R.H."/>
            <person name="Brown D.W."/>
        </authorList>
    </citation>
    <scope>NUCLEOTIDE SEQUENCE</scope>
    <source>
        <strain evidence="10">NRRL 22465</strain>
    </source>
</reference>
<dbReference type="PANTHER" id="PTHR48182:SF2">
    <property type="entry name" value="PROTEIN SERAC1"/>
    <property type="match status" value="1"/>
</dbReference>
<evidence type="ECO:0000256" key="7">
    <source>
        <dbReference type="ARBA" id="ARBA00023136"/>
    </source>
</evidence>
<dbReference type="InterPro" id="IPR011990">
    <property type="entry name" value="TPR-like_helical_dom_sf"/>
</dbReference>
<evidence type="ECO:0000313" key="10">
    <source>
        <dbReference type="EMBL" id="KAF4982121.1"/>
    </source>
</evidence>
<gene>
    <name evidence="10" type="ORF">FZEAL_2181</name>
</gene>
<dbReference type="SUPFAM" id="SSF52540">
    <property type="entry name" value="P-loop containing nucleoside triphosphate hydrolases"/>
    <property type="match status" value="1"/>
</dbReference>
<evidence type="ECO:0000256" key="1">
    <source>
        <dbReference type="ARBA" id="ARBA00004173"/>
    </source>
</evidence>
<keyword evidence="11" id="KW-1185">Reference proteome</keyword>
<evidence type="ECO:0000313" key="11">
    <source>
        <dbReference type="Proteomes" id="UP000635477"/>
    </source>
</evidence>
<sequence>MLSSMQRFLRVKPEQNHATNETHAAPQDPTQEITPVRPAKSCYYSGIKLLHSSVNDTVDIVFVHGLIGDCTRTWTAKTATEPWPKYLLPPEVPNARILTYGYDATVVDRVQGTPTRNRVRNHAYTLLTSLASFRQHGETTDRPIIFVCHSIGGLICQDALVTSKEQPESHLQSIFHMTRGIIFLGTPHHGLSLTKWGGLAARSVGVTKQTNTEIMQLLRCDSEMLARIQDSFHTLIRARASKGAETIEIACFYEELPMKKVGVVVPKHSAILPGYISIGIHSNHADMTKFDSADEAGFIALCGELKRWINKINRATRNLDGAIQPPEQKEPTTFCTVPYTSNPDFVGRSEIIELLKDQLGHSELQRQSNAHRQASLCGLGGVGKTQIALAYAYWVQETYPKTSVFWVHASSLERFRQGYSSIAKKCQLPGHDDNVLSMVKDWLESESSKKWLMIIDNADDMELFFTQPGEKPTNPPAGLREELSQYIPHCAHGTVLITTRDMQVGLELTKGKLPIEVNRMDDSEATQLLSQGLQGMDEPFDELVQLSSRLEFLPLALVQASAFIQENKISVKEYVELLDTSQKNLIDLLSEEFETVGREDEAPRAVAETWMLSFQQIERQHPFAGELLSLMSLFDRQAIPMEFLEFYNKEKKTDEIRGKIQLLKALGVLKAFCFIKGDKGGGYNMPRLVQLVNRAWLARNGKMQHFARWALLAVSDYYPYGSFESLDSCAAYLSHAHSVLKADGFDSEEDKLVKASLLHRMGALYSFQGRYADAEKLQLEAMSIRKKLLGEEHPETLIVTSDFASSLAHQCR</sequence>
<evidence type="ECO:0000259" key="9">
    <source>
        <dbReference type="Pfam" id="PF05057"/>
    </source>
</evidence>
<organism evidence="10 11">
    <name type="scientific">Fusarium zealandicum</name>
    <dbReference type="NCBI Taxonomy" id="1053134"/>
    <lineage>
        <taxon>Eukaryota</taxon>
        <taxon>Fungi</taxon>
        <taxon>Dikarya</taxon>
        <taxon>Ascomycota</taxon>
        <taxon>Pezizomycotina</taxon>
        <taxon>Sordariomycetes</taxon>
        <taxon>Hypocreomycetidae</taxon>
        <taxon>Hypocreales</taxon>
        <taxon>Nectriaceae</taxon>
        <taxon>Fusarium</taxon>
        <taxon>Fusarium staphyleae species complex</taxon>
    </lineage>
</organism>
<dbReference type="OrthoDB" id="427518at2759"/>
<feature type="region of interest" description="Disordered" evidence="8">
    <location>
        <begin position="13"/>
        <end position="33"/>
    </location>
</feature>
<keyword evidence="7" id="KW-0472">Membrane</keyword>
<dbReference type="GO" id="GO:0005739">
    <property type="term" value="C:mitochondrion"/>
    <property type="evidence" value="ECO:0007669"/>
    <property type="project" value="UniProtKB-SubCell"/>
</dbReference>
<dbReference type="EMBL" id="JABEYC010000133">
    <property type="protein sequence ID" value="KAF4982121.1"/>
    <property type="molecule type" value="Genomic_DNA"/>
</dbReference>
<dbReference type="Pfam" id="PF05057">
    <property type="entry name" value="DUF676"/>
    <property type="match status" value="1"/>
</dbReference>
<keyword evidence="6" id="KW-0496">Mitochondrion</keyword>
<dbReference type="InterPro" id="IPR029058">
    <property type="entry name" value="AB_hydrolase_fold"/>
</dbReference>
<evidence type="ECO:0000256" key="8">
    <source>
        <dbReference type="SAM" id="MobiDB-lite"/>
    </source>
</evidence>
<evidence type="ECO:0000256" key="4">
    <source>
        <dbReference type="ARBA" id="ARBA00007920"/>
    </source>
</evidence>
<comment type="subcellular location">
    <subcellularLocation>
        <location evidence="2">Endoplasmic reticulum</location>
    </subcellularLocation>
    <subcellularLocation>
        <location evidence="3">Membrane</location>
    </subcellularLocation>
    <subcellularLocation>
        <location evidence="1">Mitochondrion</location>
    </subcellularLocation>
</comment>
<reference evidence="10" key="1">
    <citation type="journal article" date="2020" name="BMC Genomics">
        <title>Correction to: Identification and distribution of gene clusters required for synthesis of sphingolipid metabolism inhibitors in diverse species of the filamentous fungus Fusarium.</title>
        <authorList>
            <person name="Kim H.S."/>
            <person name="Lohmar J.M."/>
            <person name="Busman M."/>
            <person name="Brown D.W."/>
            <person name="Naumann T.A."/>
            <person name="Divon H.H."/>
            <person name="Lysoe E."/>
            <person name="Uhlig S."/>
            <person name="Proctor R.H."/>
        </authorList>
    </citation>
    <scope>NUCLEOTIDE SEQUENCE</scope>
    <source>
        <strain evidence="10">NRRL 22465</strain>
    </source>
</reference>
<evidence type="ECO:0000256" key="2">
    <source>
        <dbReference type="ARBA" id="ARBA00004240"/>
    </source>
</evidence>
<name>A0A8H4UR99_9HYPO</name>
<comment type="caution">
    <text evidence="10">The sequence shown here is derived from an EMBL/GenBank/DDBJ whole genome shotgun (WGS) entry which is preliminary data.</text>
</comment>
<dbReference type="Gene3D" id="3.40.50.1820">
    <property type="entry name" value="alpha/beta hydrolase"/>
    <property type="match status" value="1"/>
</dbReference>
<accession>A0A8H4UR99</accession>
<dbReference type="GO" id="GO:0005783">
    <property type="term" value="C:endoplasmic reticulum"/>
    <property type="evidence" value="ECO:0007669"/>
    <property type="project" value="UniProtKB-SubCell"/>
</dbReference>
<feature type="domain" description="DUF676" evidence="9">
    <location>
        <begin position="60"/>
        <end position="224"/>
    </location>
</feature>
<protein>
    <recommendedName>
        <fullName evidence="9">DUF676 domain-containing protein</fullName>
    </recommendedName>
</protein>
<dbReference type="Pfam" id="PF13374">
    <property type="entry name" value="TPR_10"/>
    <property type="match status" value="1"/>
</dbReference>
<dbReference type="InterPro" id="IPR027417">
    <property type="entry name" value="P-loop_NTPase"/>
</dbReference>
<dbReference type="GO" id="GO:0016020">
    <property type="term" value="C:membrane"/>
    <property type="evidence" value="ECO:0007669"/>
    <property type="project" value="UniProtKB-SubCell"/>
</dbReference>
<evidence type="ECO:0000256" key="6">
    <source>
        <dbReference type="ARBA" id="ARBA00023128"/>
    </source>
</evidence>
<dbReference type="PANTHER" id="PTHR48182">
    <property type="entry name" value="PROTEIN SERAC1"/>
    <property type="match status" value="1"/>
</dbReference>
<dbReference type="InterPro" id="IPR007751">
    <property type="entry name" value="DUF676_lipase-like"/>
</dbReference>
<keyword evidence="5" id="KW-0256">Endoplasmic reticulum</keyword>
<dbReference type="Gene3D" id="1.25.40.10">
    <property type="entry name" value="Tetratricopeptide repeat domain"/>
    <property type="match status" value="1"/>
</dbReference>
<feature type="compositionally biased region" description="Polar residues" evidence="8">
    <location>
        <begin position="16"/>
        <end position="33"/>
    </location>
</feature>
<comment type="similarity">
    <text evidence="4">Belongs to the putative lipase ROG1 family.</text>
</comment>
<dbReference type="Proteomes" id="UP000635477">
    <property type="component" value="Unassembled WGS sequence"/>
</dbReference>
<evidence type="ECO:0000256" key="5">
    <source>
        <dbReference type="ARBA" id="ARBA00022824"/>
    </source>
</evidence>
<dbReference type="InterPro" id="IPR052374">
    <property type="entry name" value="SERAC1"/>
</dbReference>
<dbReference type="Gene3D" id="3.40.50.300">
    <property type="entry name" value="P-loop containing nucleotide triphosphate hydrolases"/>
    <property type="match status" value="1"/>
</dbReference>